<accession>A0A5D3DEJ8</accession>
<comment type="caution">
    <text evidence="4">The sequence shown here is derived from an EMBL/GenBank/DDBJ whole genome shotgun (WGS) entry which is preliminary data.</text>
</comment>
<name>A0A5D3DEJ8_CUCMM</name>
<evidence type="ECO:0000313" key="5">
    <source>
        <dbReference type="Proteomes" id="UP000321947"/>
    </source>
</evidence>
<dbReference type="InterPro" id="IPR058352">
    <property type="entry name" value="DUF8039"/>
</dbReference>
<feature type="compositionally biased region" description="Basic residues" evidence="2">
    <location>
        <begin position="21"/>
        <end position="30"/>
    </location>
</feature>
<evidence type="ECO:0000313" key="4">
    <source>
        <dbReference type="EMBL" id="TYK21965.1"/>
    </source>
</evidence>
<keyword evidence="1" id="KW-0175">Coiled coil</keyword>
<feature type="region of interest" description="Disordered" evidence="2">
    <location>
        <begin position="1"/>
        <end position="90"/>
    </location>
</feature>
<dbReference type="Proteomes" id="UP000321947">
    <property type="component" value="Unassembled WGS sequence"/>
</dbReference>
<reference evidence="4 5" key="1">
    <citation type="submission" date="2019-08" db="EMBL/GenBank/DDBJ databases">
        <title>Draft genome sequences of two oriental melons (Cucumis melo L. var makuwa).</title>
        <authorList>
            <person name="Kwon S.-Y."/>
        </authorList>
    </citation>
    <scope>NUCLEOTIDE SEQUENCE [LARGE SCALE GENOMIC DNA]</scope>
    <source>
        <strain evidence="5">cv. Chang Bougi</strain>
        <tissue evidence="4">Leaf</tissue>
    </source>
</reference>
<gene>
    <name evidence="4" type="ORF">E5676_scaffold543G00110</name>
</gene>
<dbReference type="PANTHER" id="PTHR33018:SF34">
    <property type="entry name" value="OS02G0472350 PROTEIN"/>
    <property type="match status" value="1"/>
</dbReference>
<evidence type="ECO:0000259" key="3">
    <source>
        <dbReference type="Pfam" id="PF26133"/>
    </source>
</evidence>
<dbReference type="Pfam" id="PF26133">
    <property type="entry name" value="DUF8039"/>
    <property type="match status" value="1"/>
</dbReference>
<dbReference type="AlphaFoldDB" id="A0A5D3DEJ8"/>
<sequence length="562" mass="62557">MDKEESNTVAKRCLHFDSKAPRKRRSKKSLKSPSRGLPRTENDDSVKASEKEGATLTIPETEPPNDGDNLDGTHTTPSSPVPFDSPASRTRGALQRLASKGVVSPIVEVSQGVGEDLNESEPNHTTPSSPVPTQLPKKRRGPTKMKTLATEECDKVNITFNKFGQPIGEASVGLSSFLGPLVREVVPMTLNDWRKLSTRYKEILWTSIQKKNSTDSSSVTRVALWTKAHRKKDGTPVNSEVAETLERINEIENEGINISSKDVANDAISKVLGPDRGHIRAFGFGVTTSNFSFLSQKDDHYAKLEEKCEKMEVEMTQMRSLISHLLKSQGNGSDQLSNATNDQVVNNVATNPIGTSPPSINNNNTLRKCTLLDWGGTGEVVAEGRWSSNDPNVTVHHVPLGPHAIRVWVDLPKKSDAFLWRPNSEMTYIEDAVGSTVAWPLDKAILMIVSWSMKKWDITPTGKYQLFPYNLNVKASIWLVFVKKKLTPTHHDTTISMERIMLVYYIMDKLLVHISKRISEHIIAWVKHPHGARHFPNLIETLSLNACSTLEKLPQVEVKDEV</sequence>
<dbReference type="PANTHER" id="PTHR33018">
    <property type="entry name" value="OS10G0338966 PROTEIN-RELATED"/>
    <property type="match status" value="1"/>
</dbReference>
<proteinExistence type="predicted"/>
<dbReference type="EMBL" id="SSTD01005259">
    <property type="protein sequence ID" value="TYK21965.1"/>
    <property type="molecule type" value="Genomic_DNA"/>
</dbReference>
<evidence type="ECO:0000256" key="2">
    <source>
        <dbReference type="SAM" id="MobiDB-lite"/>
    </source>
</evidence>
<feature type="compositionally biased region" description="Polar residues" evidence="2">
    <location>
        <begin position="123"/>
        <end position="132"/>
    </location>
</feature>
<feature type="compositionally biased region" description="Basic and acidic residues" evidence="2">
    <location>
        <begin position="38"/>
        <end position="53"/>
    </location>
</feature>
<feature type="coiled-coil region" evidence="1">
    <location>
        <begin position="294"/>
        <end position="321"/>
    </location>
</feature>
<organism evidence="4 5">
    <name type="scientific">Cucumis melo var. makuwa</name>
    <name type="common">Oriental melon</name>
    <dbReference type="NCBI Taxonomy" id="1194695"/>
    <lineage>
        <taxon>Eukaryota</taxon>
        <taxon>Viridiplantae</taxon>
        <taxon>Streptophyta</taxon>
        <taxon>Embryophyta</taxon>
        <taxon>Tracheophyta</taxon>
        <taxon>Spermatophyta</taxon>
        <taxon>Magnoliopsida</taxon>
        <taxon>eudicotyledons</taxon>
        <taxon>Gunneridae</taxon>
        <taxon>Pentapetalae</taxon>
        <taxon>rosids</taxon>
        <taxon>fabids</taxon>
        <taxon>Cucurbitales</taxon>
        <taxon>Cucurbitaceae</taxon>
        <taxon>Benincaseae</taxon>
        <taxon>Cucumis</taxon>
    </lineage>
</organism>
<dbReference type="InterPro" id="IPR004252">
    <property type="entry name" value="Probable_transposase_24"/>
</dbReference>
<evidence type="ECO:0000256" key="1">
    <source>
        <dbReference type="SAM" id="Coils"/>
    </source>
</evidence>
<protein>
    <submittedName>
        <fullName evidence="4">Plant transposase</fullName>
    </submittedName>
</protein>
<feature type="domain" description="DUF8039" evidence="3">
    <location>
        <begin position="363"/>
        <end position="442"/>
    </location>
</feature>
<dbReference type="Pfam" id="PF03004">
    <property type="entry name" value="Transposase_24"/>
    <property type="match status" value="1"/>
</dbReference>
<feature type="region of interest" description="Disordered" evidence="2">
    <location>
        <begin position="115"/>
        <end position="143"/>
    </location>
</feature>